<keyword evidence="3 6" id="KW-0812">Transmembrane</keyword>
<reference evidence="8 9" key="1">
    <citation type="journal article" date="2020" name="Fungal Divers.">
        <title>Resolving the Mortierellaceae phylogeny through synthesis of multi-gene phylogenetics and phylogenomics.</title>
        <authorList>
            <person name="Vandepol N."/>
            <person name="Liber J."/>
            <person name="Desiro A."/>
            <person name="Na H."/>
            <person name="Kennedy M."/>
            <person name="Barry K."/>
            <person name="Grigoriev I.V."/>
            <person name="Miller A.N."/>
            <person name="O'Donnell K."/>
            <person name="Stajich J.E."/>
            <person name="Bonito G."/>
        </authorList>
    </citation>
    <scope>NUCLEOTIDE SEQUENCE [LARGE SCALE GENOMIC DNA]</scope>
    <source>
        <strain evidence="8 9">AD045</strain>
    </source>
</reference>
<evidence type="ECO:0000256" key="3">
    <source>
        <dbReference type="ARBA" id="ARBA00022692"/>
    </source>
</evidence>
<evidence type="ECO:0000256" key="4">
    <source>
        <dbReference type="ARBA" id="ARBA00022989"/>
    </source>
</evidence>
<name>A0ABQ7KGQ8_9FUNG</name>
<dbReference type="PROSITE" id="PS01022">
    <property type="entry name" value="PTR2_1"/>
    <property type="match status" value="1"/>
</dbReference>
<dbReference type="Proteomes" id="UP001194696">
    <property type="component" value="Unassembled WGS sequence"/>
</dbReference>
<keyword evidence="9" id="KW-1185">Reference proteome</keyword>
<evidence type="ECO:0000256" key="6">
    <source>
        <dbReference type="RuleBase" id="RU003755"/>
    </source>
</evidence>
<dbReference type="InterPro" id="IPR036259">
    <property type="entry name" value="MFS_trans_sf"/>
</dbReference>
<dbReference type="InterPro" id="IPR000109">
    <property type="entry name" value="POT_fam"/>
</dbReference>
<evidence type="ECO:0000256" key="2">
    <source>
        <dbReference type="ARBA" id="ARBA00005982"/>
    </source>
</evidence>
<dbReference type="EMBL" id="JAAAIM010000007">
    <property type="protein sequence ID" value="KAG0298536.1"/>
    <property type="molecule type" value="Genomic_DNA"/>
</dbReference>
<dbReference type="Pfam" id="PF00854">
    <property type="entry name" value="PTR2"/>
    <property type="match status" value="1"/>
</dbReference>
<evidence type="ECO:0000313" key="8">
    <source>
        <dbReference type="EMBL" id="KAG0298536.1"/>
    </source>
</evidence>
<dbReference type="SUPFAM" id="SSF103473">
    <property type="entry name" value="MFS general substrate transporter"/>
    <property type="match status" value="2"/>
</dbReference>
<feature type="transmembrane region" description="Helical" evidence="7">
    <location>
        <begin position="452"/>
        <end position="472"/>
    </location>
</feature>
<dbReference type="PROSITE" id="PS01023">
    <property type="entry name" value="PTR2_2"/>
    <property type="match status" value="1"/>
</dbReference>
<dbReference type="Gene3D" id="1.20.1250.20">
    <property type="entry name" value="MFS general substrate transporter like domains"/>
    <property type="match status" value="1"/>
</dbReference>
<evidence type="ECO:0000313" key="9">
    <source>
        <dbReference type="Proteomes" id="UP001194696"/>
    </source>
</evidence>
<sequence length="539" mass="60232">MSQLERSDQKVEGGDQKVFLQDNGLEPQPMKEITEDNVVDTNLQVPGPIPLAAWLIIVTELCERFSFYGASMLFQRYMLTHLMLSKGNATAISRGFSFFSYITTIFGAIVADKWLGKFKTILIFAILYTAGLVLLTVSSIDSLKDTLGLPGFLVSLYCMISWGTGGIKSNVSTFAAEQIPTEDYPHPTKTGVTINHAITVERVFRYFYMAINIGGMLGQAITPAVSEKAWDLAFMIPAIVFVVGIIIFALGRPKYYDRPPKGNVLGQSYRCLVYAFKNRSNRIPGTHWIQGAATANDGSLEWDNKFVNDLERTFHACKVFLVYPVYWALYNNMNDNFVNMAINMTKPSWLKPEQLSFVNSAVIVIFIPILDIIVFPLLRKAGFKLGPINRIIIGFSIVTFCFVYVTVLQHFLYESAPYYNFSGQDPQGNPVAIPPVITDVINDLSIWTQLPAYILIGISEIFASATGLEFAFRSAAPELKSVVMSLFLATNAFGSLIGMILAIWSNDPNFVYVYAAQAVAMFIMTVLFAWKFHHLDNFI</sequence>
<feature type="transmembrane region" description="Helical" evidence="7">
    <location>
        <begin position="232"/>
        <end position="251"/>
    </location>
</feature>
<feature type="transmembrane region" description="Helical" evidence="7">
    <location>
        <begin position="121"/>
        <end position="140"/>
    </location>
</feature>
<feature type="transmembrane region" description="Helical" evidence="7">
    <location>
        <begin position="357"/>
        <end position="378"/>
    </location>
</feature>
<accession>A0ABQ7KGQ8</accession>
<feature type="transmembrane region" description="Helical" evidence="7">
    <location>
        <begin position="313"/>
        <end position="330"/>
    </location>
</feature>
<keyword evidence="4 7" id="KW-1133">Transmembrane helix</keyword>
<evidence type="ECO:0000256" key="7">
    <source>
        <dbReference type="SAM" id="Phobius"/>
    </source>
</evidence>
<organism evidence="8 9">
    <name type="scientific">Linnemannia gamsii</name>
    <dbReference type="NCBI Taxonomy" id="64522"/>
    <lineage>
        <taxon>Eukaryota</taxon>
        <taxon>Fungi</taxon>
        <taxon>Fungi incertae sedis</taxon>
        <taxon>Mucoromycota</taxon>
        <taxon>Mortierellomycotina</taxon>
        <taxon>Mortierellomycetes</taxon>
        <taxon>Mortierellales</taxon>
        <taxon>Mortierellaceae</taxon>
        <taxon>Linnemannia</taxon>
    </lineage>
</organism>
<gene>
    <name evidence="8" type="primary">PTR2_2</name>
    <name evidence="8" type="ORF">BGZ96_010582</name>
</gene>
<keyword evidence="6" id="KW-0813">Transport</keyword>
<comment type="similarity">
    <text evidence="2 6">Belongs to the major facilitator superfamily. Proton-dependent oligopeptide transporter (POT/PTR) (TC 2.A.17) family.</text>
</comment>
<dbReference type="InterPro" id="IPR018456">
    <property type="entry name" value="PTR2_symporter_CS"/>
</dbReference>
<feature type="transmembrane region" description="Helical" evidence="7">
    <location>
        <begin position="206"/>
        <end position="226"/>
    </location>
</feature>
<comment type="subcellular location">
    <subcellularLocation>
        <location evidence="1 6">Membrane</location>
        <topology evidence="1 6">Multi-pass membrane protein</topology>
    </subcellularLocation>
</comment>
<feature type="transmembrane region" description="Helical" evidence="7">
    <location>
        <begin position="95"/>
        <end position="115"/>
    </location>
</feature>
<feature type="transmembrane region" description="Helical" evidence="7">
    <location>
        <begin position="390"/>
        <end position="412"/>
    </location>
</feature>
<protein>
    <submittedName>
        <fullName evidence="8">Peptide transporter ptr2</fullName>
    </submittedName>
</protein>
<comment type="caution">
    <text evidence="8">The sequence shown here is derived from an EMBL/GenBank/DDBJ whole genome shotgun (WGS) entry which is preliminary data.</text>
</comment>
<proteinExistence type="inferred from homology"/>
<dbReference type="PANTHER" id="PTHR11654">
    <property type="entry name" value="OLIGOPEPTIDE TRANSPORTER-RELATED"/>
    <property type="match status" value="1"/>
</dbReference>
<evidence type="ECO:0000256" key="5">
    <source>
        <dbReference type="ARBA" id="ARBA00023136"/>
    </source>
</evidence>
<feature type="transmembrane region" description="Helical" evidence="7">
    <location>
        <begin position="484"/>
        <end position="504"/>
    </location>
</feature>
<evidence type="ECO:0000256" key="1">
    <source>
        <dbReference type="ARBA" id="ARBA00004141"/>
    </source>
</evidence>
<feature type="transmembrane region" description="Helical" evidence="7">
    <location>
        <begin position="510"/>
        <end position="530"/>
    </location>
</feature>
<keyword evidence="5 7" id="KW-0472">Membrane</keyword>